<dbReference type="RefSeq" id="WP_257692001.1">
    <property type="nucleotide sequence ID" value="NZ_JAOCFK010000060.1"/>
</dbReference>
<name>A0AA42RF66_AERCA</name>
<comment type="caution">
    <text evidence="1">The sequence shown here is derived from an EMBL/GenBank/DDBJ whole genome shotgun (WGS) entry which is preliminary data.</text>
</comment>
<accession>A0AA42RF66</accession>
<organism evidence="1 2">
    <name type="scientific">Aeromonas caviae</name>
    <name type="common">Aeromonas punctata</name>
    <dbReference type="NCBI Taxonomy" id="648"/>
    <lineage>
        <taxon>Bacteria</taxon>
        <taxon>Pseudomonadati</taxon>
        <taxon>Pseudomonadota</taxon>
        <taxon>Gammaproteobacteria</taxon>
        <taxon>Aeromonadales</taxon>
        <taxon>Aeromonadaceae</taxon>
        <taxon>Aeromonas</taxon>
    </lineage>
</organism>
<evidence type="ECO:0000313" key="2">
    <source>
        <dbReference type="Proteomes" id="UP001161704"/>
    </source>
</evidence>
<sequence length="53" mass="5852">MKMLGMRVEYPIDAVNFGVGNVVEYDEGRNLAVVVDEDDGHTFRGPADKLTPL</sequence>
<proteinExistence type="predicted"/>
<protein>
    <submittedName>
        <fullName evidence="1">Uncharacterized protein</fullName>
    </submittedName>
</protein>
<dbReference type="Proteomes" id="UP001161704">
    <property type="component" value="Unassembled WGS sequence"/>
</dbReference>
<dbReference type="EMBL" id="JAOCIZ010000137">
    <property type="protein sequence ID" value="MDH1507602.1"/>
    <property type="molecule type" value="Genomic_DNA"/>
</dbReference>
<gene>
    <name evidence="1" type="ORF">N5I20_21395</name>
</gene>
<reference evidence="1" key="1">
    <citation type="submission" date="2022-09" db="EMBL/GenBank/DDBJ databases">
        <title>Intensive care unit water sources are persistently colonized with multi-drug resistant bacteria and are the site of extensive horizontal gene transfer of antibiotic resistance genes.</title>
        <authorList>
            <person name="Diorio-Toth L."/>
        </authorList>
    </citation>
    <scope>NUCLEOTIDE SEQUENCE</scope>
    <source>
        <strain evidence="1">GD03710</strain>
    </source>
</reference>
<evidence type="ECO:0000313" key="1">
    <source>
        <dbReference type="EMBL" id="MDH1507602.1"/>
    </source>
</evidence>
<dbReference type="AlphaFoldDB" id="A0AA42RF66"/>